<accession>A0A0D2H7J8</accession>
<dbReference type="GeneID" id="27703064"/>
<comment type="similarity">
    <text evidence="1">Belongs to the short-chain dehydrogenases/reductases (SDR) family.</text>
</comment>
<dbReference type="Pfam" id="PF00106">
    <property type="entry name" value="adh_short"/>
    <property type="match status" value="1"/>
</dbReference>
<dbReference type="Proteomes" id="UP000053789">
    <property type="component" value="Unassembled WGS sequence"/>
</dbReference>
<evidence type="ECO:0000313" key="4">
    <source>
        <dbReference type="Proteomes" id="UP000053789"/>
    </source>
</evidence>
<dbReference type="VEuPathDB" id="FungiDB:Z519_10136"/>
<dbReference type="HOGENOM" id="CLU_010194_8_2_1"/>
<dbReference type="CDD" id="cd05233">
    <property type="entry name" value="SDR_c"/>
    <property type="match status" value="1"/>
</dbReference>
<proteinExistence type="inferred from homology"/>
<organism evidence="3 4">
    <name type="scientific">Cladophialophora bantiana (strain ATCC 10958 / CBS 173.52 / CDC B-1940 / NIH 8579)</name>
    <name type="common">Xylohypha bantiana</name>
    <dbReference type="NCBI Taxonomy" id="1442370"/>
    <lineage>
        <taxon>Eukaryota</taxon>
        <taxon>Fungi</taxon>
        <taxon>Dikarya</taxon>
        <taxon>Ascomycota</taxon>
        <taxon>Pezizomycotina</taxon>
        <taxon>Eurotiomycetes</taxon>
        <taxon>Chaetothyriomycetidae</taxon>
        <taxon>Chaetothyriales</taxon>
        <taxon>Herpotrichiellaceae</taxon>
        <taxon>Cladophialophora</taxon>
    </lineage>
</organism>
<reference evidence="3" key="1">
    <citation type="submission" date="2015-01" db="EMBL/GenBank/DDBJ databases">
        <title>The Genome Sequence of Cladophialophora bantiana CBS 173.52.</title>
        <authorList>
            <consortium name="The Broad Institute Genomics Platform"/>
            <person name="Cuomo C."/>
            <person name="de Hoog S."/>
            <person name="Gorbushina A."/>
            <person name="Stielow B."/>
            <person name="Teixiera M."/>
            <person name="Abouelleil A."/>
            <person name="Chapman S.B."/>
            <person name="Priest M."/>
            <person name="Young S.K."/>
            <person name="Wortman J."/>
            <person name="Nusbaum C."/>
            <person name="Birren B."/>
        </authorList>
    </citation>
    <scope>NUCLEOTIDE SEQUENCE [LARGE SCALE GENOMIC DNA]</scope>
    <source>
        <strain evidence="3">CBS 173.52</strain>
    </source>
</reference>
<evidence type="ECO:0000313" key="3">
    <source>
        <dbReference type="EMBL" id="KIW89283.1"/>
    </source>
</evidence>
<evidence type="ECO:0000256" key="2">
    <source>
        <dbReference type="ARBA" id="ARBA00023002"/>
    </source>
</evidence>
<evidence type="ECO:0000256" key="1">
    <source>
        <dbReference type="ARBA" id="ARBA00006484"/>
    </source>
</evidence>
<keyword evidence="2" id="KW-0560">Oxidoreductase</keyword>
<dbReference type="InterPro" id="IPR036291">
    <property type="entry name" value="NAD(P)-bd_dom_sf"/>
</dbReference>
<sequence>MPYPCFTKIYRKNTYPAIDPSRPELSAKGKTVIVTGAGEGSIGAAVALAFAKAGAGRIALVGRTEDTLQKTKTTINQAFPDATVLVSVADISRTESVGTAAHHIRVELGAWDVFANCAGYLPDLTTLAGADEEDWWKAFEINVKFSAHFAKHFIPKCRPNATYIGTNAAACHLRASHFPKISSYLASKLAMTKLDEYLADENPRLRVFTVHPGVIATKMAEKVMGDLNQLPAGDLLDEPELPANFMVWLASPEADFLKSGRFLWCNWDVEELIARKAEIEADQALFRITIGGWPFQ</sequence>
<dbReference type="GO" id="GO:0016491">
    <property type="term" value="F:oxidoreductase activity"/>
    <property type="evidence" value="ECO:0007669"/>
    <property type="project" value="UniProtKB-KW"/>
</dbReference>
<dbReference type="PANTHER" id="PTHR42901:SF1">
    <property type="entry name" value="ALCOHOL DEHYDROGENASE"/>
    <property type="match status" value="1"/>
</dbReference>
<dbReference type="OrthoDB" id="1933717at2759"/>
<dbReference type="EMBL" id="KN846996">
    <property type="protein sequence ID" value="KIW89283.1"/>
    <property type="molecule type" value="Genomic_DNA"/>
</dbReference>
<dbReference type="Gene3D" id="3.40.50.720">
    <property type="entry name" value="NAD(P)-binding Rossmann-like Domain"/>
    <property type="match status" value="1"/>
</dbReference>
<gene>
    <name evidence="3" type="ORF">Z519_10136</name>
</gene>
<dbReference type="PRINTS" id="PR00081">
    <property type="entry name" value="GDHRDH"/>
</dbReference>
<dbReference type="InterPro" id="IPR002347">
    <property type="entry name" value="SDR_fam"/>
</dbReference>
<protein>
    <submittedName>
        <fullName evidence="3">Uncharacterized protein</fullName>
    </submittedName>
</protein>
<keyword evidence="4" id="KW-1185">Reference proteome</keyword>
<dbReference type="PANTHER" id="PTHR42901">
    <property type="entry name" value="ALCOHOL DEHYDROGENASE"/>
    <property type="match status" value="1"/>
</dbReference>
<name>A0A0D2H7J8_CLAB1</name>
<dbReference type="SUPFAM" id="SSF51735">
    <property type="entry name" value="NAD(P)-binding Rossmann-fold domains"/>
    <property type="match status" value="1"/>
</dbReference>
<dbReference type="RefSeq" id="XP_016615952.1">
    <property type="nucleotide sequence ID" value="XM_016767854.1"/>
</dbReference>
<dbReference type="AlphaFoldDB" id="A0A0D2H7J8"/>